<protein>
    <submittedName>
        <fullName evidence="2">Uncharacterized protein</fullName>
    </submittedName>
</protein>
<evidence type="ECO:0000313" key="1">
    <source>
        <dbReference type="Proteomes" id="UP000887580"/>
    </source>
</evidence>
<evidence type="ECO:0000313" key="2">
    <source>
        <dbReference type="WBParaSite" id="PS1159_v2.g12374.t1"/>
    </source>
</evidence>
<name>A0AC35F252_9BILA</name>
<accession>A0AC35F252</accession>
<dbReference type="WBParaSite" id="PS1159_v2.g12374.t1">
    <property type="protein sequence ID" value="PS1159_v2.g12374.t1"/>
    <property type="gene ID" value="PS1159_v2.g12374"/>
</dbReference>
<reference evidence="2" key="1">
    <citation type="submission" date="2022-11" db="UniProtKB">
        <authorList>
            <consortium name="WormBaseParasite"/>
        </authorList>
    </citation>
    <scope>IDENTIFICATION</scope>
</reference>
<proteinExistence type="predicted"/>
<dbReference type="Proteomes" id="UP000887580">
    <property type="component" value="Unplaced"/>
</dbReference>
<organism evidence="1 2">
    <name type="scientific">Panagrolaimus sp. PS1159</name>
    <dbReference type="NCBI Taxonomy" id="55785"/>
    <lineage>
        <taxon>Eukaryota</taxon>
        <taxon>Metazoa</taxon>
        <taxon>Ecdysozoa</taxon>
        <taxon>Nematoda</taxon>
        <taxon>Chromadorea</taxon>
        <taxon>Rhabditida</taxon>
        <taxon>Tylenchina</taxon>
        <taxon>Panagrolaimomorpha</taxon>
        <taxon>Panagrolaimoidea</taxon>
        <taxon>Panagrolaimidae</taxon>
        <taxon>Panagrolaimus</taxon>
    </lineage>
</organism>
<sequence>MIDGALYGSTYLQTGWWFNYVYVNLCGTANLNGLRYACGGSKYQYTGKYLSWGHLAVEDAYMYLRPRDYPDYDSHQFETTPSTPESYLTSESY</sequence>